<name>A0ABX7L5Y2_9BACL</name>
<proteinExistence type="predicted"/>
<evidence type="ECO:0000313" key="1">
    <source>
        <dbReference type="EMBL" id="QSF42656.1"/>
    </source>
</evidence>
<gene>
    <name evidence="1" type="ORF">JRJ22_15165</name>
</gene>
<dbReference type="RefSeq" id="WP_206100345.1">
    <property type="nucleotide sequence ID" value="NZ_CP070969.1"/>
</dbReference>
<keyword evidence="2" id="KW-1185">Reference proteome</keyword>
<evidence type="ECO:0000313" key="2">
    <source>
        <dbReference type="Proteomes" id="UP000663452"/>
    </source>
</evidence>
<organism evidence="1 2">
    <name type="scientific">Paenibacillus tianjinensis</name>
    <dbReference type="NCBI Taxonomy" id="2810347"/>
    <lineage>
        <taxon>Bacteria</taxon>
        <taxon>Bacillati</taxon>
        <taxon>Bacillota</taxon>
        <taxon>Bacilli</taxon>
        <taxon>Bacillales</taxon>
        <taxon>Paenibacillaceae</taxon>
        <taxon>Paenibacillus</taxon>
    </lineage>
</organism>
<sequence>MGKTQHEVENEYYFVDLPELLLLEERRHATEMIEQLEAESYPHIMDKEVRTDILQRYVRRLPKAPVPKQLTAEEQYQAQLARMKGGG</sequence>
<accession>A0ABX7L5Y2</accession>
<reference evidence="1 2" key="1">
    <citation type="submission" date="2021-02" db="EMBL/GenBank/DDBJ databases">
        <title>Paenibacillus tianjinensis sp. nov.</title>
        <authorList>
            <person name="Liu H."/>
        </authorList>
    </citation>
    <scope>NUCLEOTIDE SEQUENCE [LARGE SCALE GENOMIC DNA]</scope>
    <source>
        <strain evidence="1 2">TB2019</strain>
    </source>
</reference>
<protein>
    <submittedName>
        <fullName evidence="1">Uncharacterized protein</fullName>
    </submittedName>
</protein>
<dbReference type="EMBL" id="CP070969">
    <property type="protein sequence ID" value="QSF42656.1"/>
    <property type="molecule type" value="Genomic_DNA"/>
</dbReference>
<dbReference type="Proteomes" id="UP000663452">
    <property type="component" value="Chromosome"/>
</dbReference>